<proteinExistence type="predicted"/>
<evidence type="ECO:0000313" key="4">
    <source>
        <dbReference type="WBParaSite" id="BXY_0389800.1"/>
    </source>
</evidence>
<dbReference type="InterPro" id="IPR037689">
    <property type="entry name" value="BAG2"/>
</dbReference>
<dbReference type="GO" id="GO:0050821">
    <property type="term" value="P:protein stabilization"/>
    <property type="evidence" value="ECO:0007669"/>
    <property type="project" value="TreeGrafter"/>
</dbReference>
<dbReference type="PANTHER" id="PTHR12334:SF6">
    <property type="entry name" value="BAG FAMILY MOLECULAR CHAPERONE REGULATOR 2"/>
    <property type="match status" value="1"/>
</dbReference>
<organism evidence="3 4">
    <name type="scientific">Bursaphelenchus xylophilus</name>
    <name type="common">Pinewood nematode worm</name>
    <name type="synonym">Aphelenchoides xylophilus</name>
    <dbReference type="NCBI Taxonomy" id="6326"/>
    <lineage>
        <taxon>Eukaryota</taxon>
        <taxon>Metazoa</taxon>
        <taxon>Ecdysozoa</taxon>
        <taxon>Nematoda</taxon>
        <taxon>Chromadorea</taxon>
        <taxon>Rhabditida</taxon>
        <taxon>Tylenchina</taxon>
        <taxon>Tylenchomorpha</taxon>
        <taxon>Aphelenchoidea</taxon>
        <taxon>Aphelenchoididae</taxon>
        <taxon>Bursaphelenchus</taxon>
    </lineage>
</organism>
<reference evidence="4" key="1">
    <citation type="submission" date="2016-11" db="UniProtKB">
        <authorList>
            <consortium name="WormBaseParasite"/>
        </authorList>
    </citation>
    <scope>IDENTIFICATION</scope>
</reference>
<evidence type="ECO:0000256" key="1">
    <source>
        <dbReference type="SAM" id="Coils"/>
    </source>
</evidence>
<feature type="compositionally biased region" description="Basic and acidic residues" evidence="2">
    <location>
        <begin position="169"/>
        <end position="201"/>
    </location>
</feature>
<dbReference type="Gene3D" id="1.20.58.890">
    <property type="match status" value="1"/>
</dbReference>
<feature type="region of interest" description="Disordered" evidence="2">
    <location>
        <begin position="1"/>
        <end position="141"/>
    </location>
</feature>
<dbReference type="PANTHER" id="PTHR12334">
    <property type="entry name" value="BAG FAMILY MOLECULAR CHAPERONE REGULATOR 2"/>
    <property type="match status" value="1"/>
</dbReference>
<feature type="compositionally biased region" description="Basic and acidic residues" evidence="2">
    <location>
        <begin position="210"/>
        <end position="220"/>
    </location>
</feature>
<evidence type="ECO:0000313" key="3">
    <source>
        <dbReference type="Proteomes" id="UP000095284"/>
    </source>
</evidence>
<accession>A0A1I7RT44</accession>
<dbReference type="WBParaSite" id="BXY_0389800.1">
    <property type="protein sequence ID" value="BXY_0389800.1"/>
    <property type="gene ID" value="BXY_0389800"/>
</dbReference>
<keyword evidence="1" id="KW-0175">Coiled coil</keyword>
<feature type="compositionally biased region" description="Pro residues" evidence="2">
    <location>
        <begin position="119"/>
        <end position="137"/>
    </location>
</feature>
<evidence type="ECO:0000256" key="2">
    <source>
        <dbReference type="SAM" id="MobiDB-lite"/>
    </source>
</evidence>
<dbReference type="AlphaFoldDB" id="A0A1I7RT44"/>
<name>A0A1I7RT44_BURXY</name>
<protein>
    <submittedName>
        <fullName evidence="4">BAG domain-containing protein</fullName>
    </submittedName>
</protein>
<feature type="coiled-coil region" evidence="1">
    <location>
        <begin position="231"/>
        <end position="272"/>
    </location>
</feature>
<dbReference type="GO" id="GO:0000774">
    <property type="term" value="F:adenyl-nucleotide exchange factor activity"/>
    <property type="evidence" value="ECO:0007669"/>
    <property type="project" value="InterPro"/>
</dbReference>
<dbReference type="eggNOG" id="KOG3633">
    <property type="taxonomic scope" value="Eukaryota"/>
</dbReference>
<sequence length="398" mass="44856">MRRLGQTYAQTENGRGLPRSFADDPFFQHHHRQPSAEFFRDFPPNPGPTRRFGSNPRLFPEGNDRFFDDFDNSYNSLPRRPPSVASERTIPVNRPGNLPPGPAQRGPSPSPRRDEAIPAPAPPPKPQQSAPPAPSPAPQVHVINVHPNKHEGIVEINSATSNYTNGKLNPDRAQQEETKEKIETKVKPKEEKVEEETKAKDIGAPGPEMAPKEEVKEKPKFSRKTSVDGCCDKLYSLLDDTELRVEKLRETAAQLEAEKESLLEIINNLKMNTEILKLAENDQEDINATTERILKRCRAVDVVVNTPRNEEQTRALEEVNFLIQGVCEKMNENLAFSKDAIERFLNACSPDEPNGPIDQKFQAKVVECTADDQKKIRRRLAQLISKIDRAERTVAVEN</sequence>
<dbReference type="Proteomes" id="UP000095284">
    <property type="component" value="Unplaced"/>
</dbReference>
<feature type="region of interest" description="Disordered" evidence="2">
    <location>
        <begin position="159"/>
        <end position="221"/>
    </location>
</feature>
<dbReference type="GO" id="GO:0051087">
    <property type="term" value="F:protein-folding chaperone binding"/>
    <property type="evidence" value="ECO:0007669"/>
    <property type="project" value="InterPro"/>
</dbReference>